<reference evidence="1 2" key="1">
    <citation type="submission" date="2021-06" db="EMBL/GenBank/DDBJ databases">
        <title>Caerostris darwini draft genome.</title>
        <authorList>
            <person name="Kono N."/>
            <person name="Arakawa K."/>
        </authorList>
    </citation>
    <scope>NUCLEOTIDE SEQUENCE [LARGE SCALE GENOMIC DNA]</scope>
</reference>
<dbReference type="Proteomes" id="UP001054837">
    <property type="component" value="Unassembled WGS sequence"/>
</dbReference>
<sequence length="147" mass="16699">MHTHLLTINFKTIQPLFFEAFLHIFLSAGFETGSISNYSLHIQRIHQINLTAHIHIASKDLHRSETSKITSIQKGSRVRNSGHNSCSILFTSAQEIPKAMLQRAAAAHLSGEDLCAEVEPLSHYNSLFRPLRTLQEQHRRKTDLSFL</sequence>
<evidence type="ECO:0000313" key="2">
    <source>
        <dbReference type="Proteomes" id="UP001054837"/>
    </source>
</evidence>
<gene>
    <name evidence="1" type="ORF">CDAR_16161</name>
</gene>
<evidence type="ECO:0000313" key="1">
    <source>
        <dbReference type="EMBL" id="GIY60924.1"/>
    </source>
</evidence>
<dbReference type="AlphaFoldDB" id="A0AAV4UT26"/>
<name>A0AAV4UT26_9ARAC</name>
<keyword evidence="2" id="KW-1185">Reference proteome</keyword>
<proteinExistence type="predicted"/>
<organism evidence="1 2">
    <name type="scientific">Caerostris darwini</name>
    <dbReference type="NCBI Taxonomy" id="1538125"/>
    <lineage>
        <taxon>Eukaryota</taxon>
        <taxon>Metazoa</taxon>
        <taxon>Ecdysozoa</taxon>
        <taxon>Arthropoda</taxon>
        <taxon>Chelicerata</taxon>
        <taxon>Arachnida</taxon>
        <taxon>Araneae</taxon>
        <taxon>Araneomorphae</taxon>
        <taxon>Entelegynae</taxon>
        <taxon>Araneoidea</taxon>
        <taxon>Araneidae</taxon>
        <taxon>Caerostris</taxon>
    </lineage>
</organism>
<protein>
    <submittedName>
        <fullName evidence="1">Uncharacterized protein</fullName>
    </submittedName>
</protein>
<comment type="caution">
    <text evidence="1">The sequence shown here is derived from an EMBL/GenBank/DDBJ whole genome shotgun (WGS) entry which is preliminary data.</text>
</comment>
<dbReference type="EMBL" id="BPLQ01011884">
    <property type="protein sequence ID" value="GIY60924.1"/>
    <property type="molecule type" value="Genomic_DNA"/>
</dbReference>
<accession>A0AAV4UT26</accession>